<name>A0ABR2N0D4_9ASPA</name>
<evidence type="ECO:0000313" key="2">
    <source>
        <dbReference type="Proteomes" id="UP001412067"/>
    </source>
</evidence>
<evidence type="ECO:0000313" key="1">
    <source>
        <dbReference type="EMBL" id="KAK8969111.1"/>
    </source>
</evidence>
<proteinExistence type="predicted"/>
<gene>
    <name evidence="1" type="primary">LCAT3</name>
    <name evidence="1" type="ORF">KSP40_PGU022793</name>
</gene>
<reference evidence="1 2" key="1">
    <citation type="journal article" date="2022" name="Nat. Plants">
        <title>Genomes of leafy and leafless Platanthera orchids illuminate the evolution of mycoheterotrophy.</title>
        <authorList>
            <person name="Li M.H."/>
            <person name="Liu K.W."/>
            <person name="Li Z."/>
            <person name="Lu H.C."/>
            <person name="Ye Q.L."/>
            <person name="Zhang D."/>
            <person name="Wang J.Y."/>
            <person name="Li Y.F."/>
            <person name="Zhong Z.M."/>
            <person name="Liu X."/>
            <person name="Yu X."/>
            <person name="Liu D.K."/>
            <person name="Tu X.D."/>
            <person name="Liu B."/>
            <person name="Hao Y."/>
            <person name="Liao X.Y."/>
            <person name="Jiang Y.T."/>
            <person name="Sun W.H."/>
            <person name="Chen J."/>
            <person name="Chen Y.Q."/>
            <person name="Ai Y."/>
            <person name="Zhai J.W."/>
            <person name="Wu S.S."/>
            <person name="Zhou Z."/>
            <person name="Hsiao Y.Y."/>
            <person name="Wu W.L."/>
            <person name="Chen Y.Y."/>
            <person name="Lin Y.F."/>
            <person name="Hsu J.L."/>
            <person name="Li C.Y."/>
            <person name="Wang Z.W."/>
            <person name="Zhao X."/>
            <person name="Zhong W.Y."/>
            <person name="Ma X.K."/>
            <person name="Ma L."/>
            <person name="Huang J."/>
            <person name="Chen G.Z."/>
            <person name="Huang M.Z."/>
            <person name="Huang L."/>
            <person name="Peng D.H."/>
            <person name="Luo Y.B."/>
            <person name="Zou S.Q."/>
            <person name="Chen S.P."/>
            <person name="Lan S."/>
            <person name="Tsai W.C."/>
            <person name="Van de Peer Y."/>
            <person name="Liu Z.J."/>
        </authorList>
    </citation>
    <scope>NUCLEOTIDE SEQUENCE [LARGE SCALE GENOMIC DNA]</scope>
    <source>
        <strain evidence="1">Lor288</strain>
    </source>
</reference>
<keyword evidence="2" id="KW-1185">Reference proteome</keyword>
<dbReference type="Proteomes" id="UP001412067">
    <property type="component" value="Unassembled WGS sequence"/>
</dbReference>
<accession>A0ABR2N0D4</accession>
<comment type="caution">
    <text evidence="1">The sequence shown here is derived from an EMBL/GenBank/DDBJ whole genome shotgun (WGS) entry which is preliminary data.</text>
</comment>
<sequence length="83" mass="9446">MHQLLIECPSIYELMGSLSFSWEDIPLLQMWRKKHDSSGQIHALLESYEADKAIAIMSEALLGNSVSLKLIPFYILTKQVKPV</sequence>
<protein>
    <submittedName>
        <fullName evidence="1">Phospholipase A(1) LCAT3</fullName>
    </submittedName>
</protein>
<organism evidence="1 2">
    <name type="scientific">Platanthera guangdongensis</name>
    <dbReference type="NCBI Taxonomy" id="2320717"/>
    <lineage>
        <taxon>Eukaryota</taxon>
        <taxon>Viridiplantae</taxon>
        <taxon>Streptophyta</taxon>
        <taxon>Embryophyta</taxon>
        <taxon>Tracheophyta</taxon>
        <taxon>Spermatophyta</taxon>
        <taxon>Magnoliopsida</taxon>
        <taxon>Liliopsida</taxon>
        <taxon>Asparagales</taxon>
        <taxon>Orchidaceae</taxon>
        <taxon>Orchidoideae</taxon>
        <taxon>Orchideae</taxon>
        <taxon>Orchidinae</taxon>
        <taxon>Platanthera</taxon>
    </lineage>
</organism>
<dbReference type="EMBL" id="JBBWWR010000003">
    <property type="protein sequence ID" value="KAK8969111.1"/>
    <property type="molecule type" value="Genomic_DNA"/>
</dbReference>